<protein>
    <submittedName>
        <fullName evidence="1">Uncharacterized protein</fullName>
    </submittedName>
</protein>
<sequence>MKKILLIIPLIMAVSCSHDDDLMENPQVQENKFSSNNGLTQKTPFYASNNGDLVKTYYSPPGSSVNYTMYYIKFQGYWRHIDSPMTWDGLFADHTFRYEFPSTQTMVDVTQTSVGAPIYADNGLLQNPNTGEIFFREGNTLRWIPSMAIFNQYKFNPSAIIQTTNTGANYTHFPDLW</sequence>
<dbReference type="AlphaFoldDB" id="A0A172XRV9"/>
<evidence type="ECO:0000313" key="2">
    <source>
        <dbReference type="Proteomes" id="UP000077824"/>
    </source>
</evidence>
<dbReference type="PROSITE" id="PS51257">
    <property type="entry name" value="PROKAR_LIPOPROTEIN"/>
    <property type="match status" value="1"/>
</dbReference>
<keyword evidence="2" id="KW-1185">Reference proteome</keyword>
<dbReference type="EMBL" id="CP015199">
    <property type="protein sequence ID" value="ANF49666.1"/>
    <property type="molecule type" value="Genomic_DNA"/>
</dbReference>
<proteinExistence type="predicted"/>
<dbReference type="OrthoDB" id="1246634at2"/>
<accession>A0A172XRV9</accession>
<evidence type="ECO:0000313" key="1">
    <source>
        <dbReference type="EMBL" id="ANF49666.1"/>
    </source>
</evidence>
<organism evidence="1 2">
    <name type="scientific">Chryseobacterium glaciei</name>
    <dbReference type="NCBI Taxonomy" id="1685010"/>
    <lineage>
        <taxon>Bacteria</taxon>
        <taxon>Pseudomonadati</taxon>
        <taxon>Bacteroidota</taxon>
        <taxon>Flavobacteriia</taxon>
        <taxon>Flavobacteriales</taxon>
        <taxon>Weeksellaceae</taxon>
        <taxon>Chryseobacterium group</taxon>
        <taxon>Chryseobacterium</taxon>
    </lineage>
</organism>
<dbReference type="RefSeq" id="WP_066751237.1">
    <property type="nucleotide sequence ID" value="NZ_CP015199.1"/>
</dbReference>
<dbReference type="Proteomes" id="UP000077824">
    <property type="component" value="Chromosome"/>
</dbReference>
<dbReference type="KEGG" id="chh:A0O34_03530"/>
<reference evidence="1 2" key="1">
    <citation type="submission" date="2016-04" db="EMBL/GenBank/DDBJ databases">
        <title>Complete Genome Sequence of Chryseobacterium sp. IHBB 10212.</title>
        <authorList>
            <person name="Pal M."/>
            <person name="Swarnkar M.K."/>
            <person name="Kaushal K."/>
            <person name="Chhibber S."/>
            <person name="Singh A.K."/>
            <person name="Gulati A."/>
        </authorList>
    </citation>
    <scope>NUCLEOTIDE SEQUENCE [LARGE SCALE GENOMIC DNA]</scope>
    <source>
        <strain evidence="1 2">IHBB 10212</strain>
    </source>
</reference>
<name>A0A172XRV9_9FLAO</name>
<gene>
    <name evidence="1" type="ORF">A0O34_03530</name>
</gene>